<keyword evidence="2" id="KW-1185">Reference proteome</keyword>
<keyword evidence="1" id="KW-0378">Hydrolase</keyword>
<organism evidence="1 2">
    <name type="scientific">Irpex rosettiformis</name>
    <dbReference type="NCBI Taxonomy" id="378272"/>
    <lineage>
        <taxon>Eukaryota</taxon>
        <taxon>Fungi</taxon>
        <taxon>Dikarya</taxon>
        <taxon>Basidiomycota</taxon>
        <taxon>Agaricomycotina</taxon>
        <taxon>Agaricomycetes</taxon>
        <taxon>Polyporales</taxon>
        <taxon>Irpicaceae</taxon>
        <taxon>Irpex</taxon>
    </lineage>
</organism>
<reference evidence="1" key="1">
    <citation type="journal article" date="2021" name="Environ. Microbiol.">
        <title>Gene family expansions and transcriptome signatures uncover fungal adaptations to wood decay.</title>
        <authorList>
            <person name="Hage H."/>
            <person name="Miyauchi S."/>
            <person name="Viragh M."/>
            <person name="Drula E."/>
            <person name="Min B."/>
            <person name="Chaduli D."/>
            <person name="Navarro D."/>
            <person name="Favel A."/>
            <person name="Norest M."/>
            <person name="Lesage-Meessen L."/>
            <person name="Balint B."/>
            <person name="Merenyi Z."/>
            <person name="de Eugenio L."/>
            <person name="Morin E."/>
            <person name="Martinez A.T."/>
            <person name="Baldrian P."/>
            <person name="Stursova M."/>
            <person name="Martinez M.J."/>
            <person name="Novotny C."/>
            <person name="Magnuson J.K."/>
            <person name="Spatafora J.W."/>
            <person name="Maurice S."/>
            <person name="Pangilinan J."/>
            <person name="Andreopoulos W."/>
            <person name="LaButti K."/>
            <person name="Hundley H."/>
            <person name="Na H."/>
            <person name="Kuo A."/>
            <person name="Barry K."/>
            <person name="Lipzen A."/>
            <person name="Henrissat B."/>
            <person name="Riley R."/>
            <person name="Ahrendt S."/>
            <person name="Nagy L.G."/>
            <person name="Grigoriev I.V."/>
            <person name="Martin F."/>
            <person name="Rosso M.N."/>
        </authorList>
    </citation>
    <scope>NUCLEOTIDE SEQUENCE</scope>
    <source>
        <strain evidence="1">CBS 384.51</strain>
    </source>
</reference>
<comment type="caution">
    <text evidence="1">The sequence shown here is derived from an EMBL/GenBank/DDBJ whole genome shotgun (WGS) entry which is preliminary data.</text>
</comment>
<name>A0ACB8TNJ8_9APHY</name>
<accession>A0ACB8TNJ8</accession>
<proteinExistence type="predicted"/>
<dbReference type="Proteomes" id="UP001055072">
    <property type="component" value="Unassembled WGS sequence"/>
</dbReference>
<evidence type="ECO:0000313" key="1">
    <source>
        <dbReference type="EMBL" id="KAI0083557.1"/>
    </source>
</evidence>
<gene>
    <name evidence="1" type="ORF">BDY19DRAFT_1060892</name>
</gene>
<evidence type="ECO:0000313" key="2">
    <source>
        <dbReference type="Proteomes" id="UP001055072"/>
    </source>
</evidence>
<sequence length="794" mass="90518">MVTKPTTHDSNDNKTPTDLNENELRAKVEEIFKKRPCDFQYKLFEAQQSRKNIISIARTGSGKTLTYFMPLMLSDSSIIIIVTALNVLGEQFEREARAAGYTALSVNGENDSDTVFRDIKSLKYRVLIFSPDIMMKRGGRCQTILWPTKSFVSKIQRIIFDEAHCVLQWGLSFRPEYKAVTNITFYLPNVPVYLSSATMPPAIVSQLKQVFRLTEQNTVVFQRSNDRPNIAIAVRRMQYPQDSFEDLAFLVPKDWKEGDPQPPKFMVFFDNKKDAEAAAKFLQNRVSLELRQRIPWFHAGMTRFFRVEQVANLRGDESVTEEAWGFMATDSGGLGLDVPNVSIVVQYKATSGLDTIVQRFGRAVRNIQLQGIAILIAEPHWFYEDLLRRENARQHRGLKRKAQTREQARYPQVKRTRTNDGPNIVSHNIPPSVLSPSKQANYLSRERVWTTAGVVGSSNVLSVHRQSALVISKKEQTGLDERDHDESVNIYDSMSVSEDSGDEEFTEENGSREDAEVLRPTTVLESHVTIAQKMTVEDEEVLSMIQKGVMLRSKSTKSTSNRPPRVPNRETCLFINAHNLANKEHCRRWHINNYYANHLAPLDSKSCCERCEVKSPTVCCDICHSSEVQALIPVRNDTPAVRPRKPRRFNIKDFMMSASDKTLQKALFQWRDEIAKDKFGEYEEYGGDILMHYRIVDRVVELAQANKLETVKNLQDQTGWVWAPEYGEQVLELVRKHSEELTGHSTTTLPSTVHSRQSRASPTCSVCGEVGHRRNSGRCPVNIAARHNENKVLS</sequence>
<dbReference type="EMBL" id="MU274960">
    <property type="protein sequence ID" value="KAI0083557.1"/>
    <property type="molecule type" value="Genomic_DNA"/>
</dbReference>
<protein>
    <submittedName>
        <fullName evidence="1">P-loop containing nucleoside triphosphate hydrolase protein</fullName>
    </submittedName>
</protein>